<dbReference type="Pfam" id="PF13358">
    <property type="entry name" value="DDE_3"/>
    <property type="match status" value="1"/>
</dbReference>
<dbReference type="GO" id="GO:0003676">
    <property type="term" value="F:nucleic acid binding"/>
    <property type="evidence" value="ECO:0007669"/>
    <property type="project" value="InterPro"/>
</dbReference>
<dbReference type="InterPro" id="IPR038717">
    <property type="entry name" value="Tc1-like_DDE_dom"/>
</dbReference>
<sequence length="255" mass="29534">MGGTLGIIKNLMNDNETKEVEEIQKKIPGDSSVETIVTCLEFLCITQKLIRRINETKNTSEIKLERLEYLNWYLGLKSSHIQPRIVYIDECVLSVHFRWKNISSNTDDRRQQLIFKPTKYITMLIAVDCEFYVNGKIFVGEADSEDREKFLANTVSERLEGTNVLVINTTNFHHGFTLPENSSNTIKNLPPYSPMLSPCEELFSTIKSKILPLTRPKDIPYDIEEILDNIDYTTPENNIEQWESIKVKIRNLEDL</sequence>
<dbReference type="AlphaFoldDB" id="A0A0C2JLK8"/>
<name>A0A0C2JLK8_THEKT</name>
<evidence type="ECO:0000259" key="1">
    <source>
        <dbReference type="Pfam" id="PF13358"/>
    </source>
</evidence>
<dbReference type="Gene3D" id="3.30.420.10">
    <property type="entry name" value="Ribonuclease H-like superfamily/Ribonuclease H"/>
    <property type="match status" value="1"/>
</dbReference>
<accession>A0A0C2JLK8</accession>
<evidence type="ECO:0000313" key="3">
    <source>
        <dbReference type="Proteomes" id="UP000031668"/>
    </source>
</evidence>
<protein>
    <recommendedName>
        <fullName evidence="1">Tc1-like transposase DDE domain-containing protein</fullName>
    </recommendedName>
</protein>
<proteinExistence type="predicted"/>
<dbReference type="PANTHER" id="PTHR46564:SF1">
    <property type="entry name" value="TRANSPOSASE"/>
    <property type="match status" value="1"/>
</dbReference>
<dbReference type="EMBL" id="JWZT01002103">
    <property type="protein sequence ID" value="KII70273.1"/>
    <property type="molecule type" value="Genomic_DNA"/>
</dbReference>
<evidence type="ECO:0000313" key="2">
    <source>
        <dbReference type="EMBL" id="KII70273.1"/>
    </source>
</evidence>
<feature type="domain" description="Tc1-like transposase DDE" evidence="1">
    <location>
        <begin position="84"/>
        <end position="213"/>
    </location>
</feature>
<dbReference type="PANTHER" id="PTHR46564">
    <property type="entry name" value="TRANSPOSASE"/>
    <property type="match status" value="1"/>
</dbReference>
<dbReference type="OrthoDB" id="5977738at2759"/>
<dbReference type="InterPro" id="IPR036397">
    <property type="entry name" value="RNaseH_sf"/>
</dbReference>
<reference evidence="2 3" key="1">
    <citation type="journal article" date="2014" name="Genome Biol. Evol.">
        <title>The genome of the myxosporean Thelohanellus kitauei shows adaptations to nutrient acquisition within its fish host.</title>
        <authorList>
            <person name="Yang Y."/>
            <person name="Xiong J."/>
            <person name="Zhou Z."/>
            <person name="Huo F."/>
            <person name="Miao W."/>
            <person name="Ran C."/>
            <person name="Liu Y."/>
            <person name="Zhang J."/>
            <person name="Feng J."/>
            <person name="Wang M."/>
            <person name="Wang M."/>
            <person name="Wang L."/>
            <person name="Yao B."/>
        </authorList>
    </citation>
    <scope>NUCLEOTIDE SEQUENCE [LARGE SCALE GENOMIC DNA]</scope>
    <source>
        <strain evidence="2">Wuqing</strain>
    </source>
</reference>
<organism evidence="2 3">
    <name type="scientific">Thelohanellus kitauei</name>
    <name type="common">Myxosporean</name>
    <dbReference type="NCBI Taxonomy" id="669202"/>
    <lineage>
        <taxon>Eukaryota</taxon>
        <taxon>Metazoa</taxon>
        <taxon>Cnidaria</taxon>
        <taxon>Myxozoa</taxon>
        <taxon>Myxosporea</taxon>
        <taxon>Bivalvulida</taxon>
        <taxon>Platysporina</taxon>
        <taxon>Myxobolidae</taxon>
        <taxon>Thelohanellus</taxon>
    </lineage>
</organism>
<dbReference type="Proteomes" id="UP000031668">
    <property type="component" value="Unassembled WGS sequence"/>
</dbReference>
<comment type="caution">
    <text evidence="2">The sequence shown here is derived from an EMBL/GenBank/DDBJ whole genome shotgun (WGS) entry which is preliminary data.</text>
</comment>
<keyword evidence="3" id="KW-1185">Reference proteome</keyword>
<gene>
    <name evidence="2" type="ORF">RF11_10702</name>
</gene>